<organism evidence="2 3">
    <name type="scientific">Ceratina calcarata</name>
    <dbReference type="NCBI Taxonomy" id="156304"/>
    <lineage>
        <taxon>Eukaryota</taxon>
        <taxon>Metazoa</taxon>
        <taxon>Ecdysozoa</taxon>
        <taxon>Arthropoda</taxon>
        <taxon>Hexapoda</taxon>
        <taxon>Insecta</taxon>
        <taxon>Pterygota</taxon>
        <taxon>Neoptera</taxon>
        <taxon>Endopterygota</taxon>
        <taxon>Hymenoptera</taxon>
        <taxon>Apocrita</taxon>
        <taxon>Aculeata</taxon>
        <taxon>Apoidea</taxon>
        <taxon>Anthophila</taxon>
        <taxon>Apidae</taxon>
        <taxon>Ceratina</taxon>
        <taxon>Zadontomerus</taxon>
    </lineage>
</organism>
<proteinExistence type="predicted"/>
<dbReference type="GeneID" id="113465012"/>
<protein>
    <submittedName>
        <fullName evidence="3">Uncharacterized protein LOC113465012</fullName>
    </submittedName>
</protein>
<evidence type="ECO:0000256" key="1">
    <source>
        <dbReference type="SAM" id="MobiDB-lite"/>
    </source>
</evidence>
<dbReference type="RefSeq" id="XP_026673935.1">
    <property type="nucleotide sequence ID" value="XM_026818134.1"/>
</dbReference>
<dbReference type="AlphaFoldDB" id="A0AAJ7S9F0"/>
<gene>
    <name evidence="3" type="primary">LOC113465012</name>
</gene>
<feature type="compositionally biased region" description="Polar residues" evidence="1">
    <location>
        <begin position="17"/>
        <end position="28"/>
    </location>
</feature>
<accession>A0AAJ7S9F0</accession>
<reference evidence="3" key="1">
    <citation type="submission" date="2025-08" db="UniProtKB">
        <authorList>
            <consortium name="RefSeq"/>
        </authorList>
    </citation>
    <scope>IDENTIFICATION</scope>
    <source>
        <tissue evidence="3">Whole body</tissue>
    </source>
</reference>
<keyword evidence="2" id="KW-1185">Reference proteome</keyword>
<feature type="compositionally biased region" description="Low complexity" evidence="1">
    <location>
        <begin position="1"/>
        <end position="15"/>
    </location>
</feature>
<feature type="region of interest" description="Disordered" evidence="1">
    <location>
        <begin position="1"/>
        <end position="63"/>
    </location>
</feature>
<dbReference type="Proteomes" id="UP000694925">
    <property type="component" value="Unplaced"/>
</dbReference>
<evidence type="ECO:0000313" key="3">
    <source>
        <dbReference type="RefSeq" id="XP_026673935.1"/>
    </source>
</evidence>
<dbReference type="KEGG" id="ccal:113465012"/>
<evidence type="ECO:0000313" key="2">
    <source>
        <dbReference type="Proteomes" id="UP000694925"/>
    </source>
</evidence>
<name>A0AAJ7S9F0_9HYME</name>
<sequence>MFQKASAAKGASKMARTSATKSRSTPRGESTIYELHRARRGSRAPRWTKNSAEGAVRGGGEVGTRFFRGRDFETCLSALKSREIEEWRPKPSGQDRVRRLRQLG</sequence>